<dbReference type="InterPro" id="IPR011042">
    <property type="entry name" value="6-blade_b-propeller_TolB-like"/>
</dbReference>
<evidence type="ECO:0000256" key="3">
    <source>
        <dbReference type="SAM" id="Phobius"/>
    </source>
</evidence>
<dbReference type="EMBL" id="JAAMPC010000003">
    <property type="protein sequence ID" value="KAG2322327.1"/>
    <property type="molecule type" value="Genomic_DNA"/>
</dbReference>
<dbReference type="PANTHER" id="PTHR13833:SF84">
    <property type="entry name" value="NHL DOMAIN-CONTAINING PROTEIN"/>
    <property type="match status" value="1"/>
</dbReference>
<dbReference type="AlphaFoldDB" id="A0A8X8B5L9"/>
<accession>A0A8X8B5L9</accession>
<keyword evidence="6" id="KW-1185">Reference proteome</keyword>
<feature type="region of interest" description="Disordered" evidence="2">
    <location>
        <begin position="442"/>
        <end position="471"/>
    </location>
</feature>
<keyword evidence="1" id="KW-0677">Repeat</keyword>
<dbReference type="PANTHER" id="PTHR13833">
    <property type="match status" value="1"/>
</dbReference>
<protein>
    <recommendedName>
        <fullName evidence="7">NHL domain-containing protein</fullName>
    </recommendedName>
</protein>
<dbReference type="InterPro" id="IPR001258">
    <property type="entry name" value="NHL_repeat"/>
</dbReference>
<feature type="transmembrane region" description="Helical" evidence="3">
    <location>
        <begin position="243"/>
        <end position="263"/>
    </location>
</feature>
<feature type="compositionally biased region" description="Polar residues" evidence="2">
    <location>
        <begin position="456"/>
        <end position="468"/>
    </location>
</feature>
<dbReference type="Gene3D" id="2.120.10.30">
    <property type="entry name" value="TolB, C-terminal domain"/>
    <property type="match status" value="1"/>
</dbReference>
<dbReference type="OrthoDB" id="342730at2759"/>
<organism evidence="5 6">
    <name type="scientific">Brassica carinata</name>
    <name type="common">Ethiopian mustard</name>
    <name type="synonym">Abyssinian cabbage</name>
    <dbReference type="NCBI Taxonomy" id="52824"/>
    <lineage>
        <taxon>Eukaryota</taxon>
        <taxon>Viridiplantae</taxon>
        <taxon>Streptophyta</taxon>
        <taxon>Embryophyta</taxon>
        <taxon>Tracheophyta</taxon>
        <taxon>Spermatophyta</taxon>
        <taxon>Magnoliopsida</taxon>
        <taxon>eudicotyledons</taxon>
        <taxon>Gunneridae</taxon>
        <taxon>Pentapetalae</taxon>
        <taxon>rosids</taxon>
        <taxon>malvids</taxon>
        <taxon>Brassicales</taxon>
        <taxon>Brassicaceae</taxon>
        <taxon>Brassiceae</taxon>
        <taxon>Brassica</taxon>
    </lineage>
</organism>
<proteinExistence type="predicted"/>
<evidence type="ECO:0008006" key="7">
    <source>
        <dbReference type="Google" id="ProtNLM"/>
    </source>
</evidence>
<gene>
    <name evidence="5" type="ORF">Bca52824_015540</name>
</gene>
<keyword evidence="3" id="KW-1133">Transmembrane helix</keyword>
<feature type="chain" id="PRO_5036477817" description="NHL domain-containing protein" evidence="4">
    <location>
        <begin position="23"/>
        <end position="485"/>
    </location>
</feature>
<feature type="signal peptide" evidence="4">
    <location>
        <begin position="1"/>
        <end position="22"/>
    </location>
</feature>
<dbReference type="Pfam" id="PF01436">
    <property type="entry name" value="NHL"/>
    <property type="match status" value="1"/>
</dbReference>
<evidence type="ECO:0000256" key="1">
    <source>
        <dbReference type="ARBA" id="ARBA00022737"/>
    </source>
</evidence>
<dbReference type="SUPFAM" id="SSF101898">
    <property type="entry name" value="NHL repeat"/>
    <property type="match status" value="1"/>
</dbReference>
<sequence>MGRDVVVVGILILLCSSGFVASAPSANSPAKIVSGFISNHGSSLMKWLWSLKSTSTKTTIATRSMVKFENGYTVETVFDGSKLGIEPYSVEVLPNGELLVLDSENSNIYKISSSLSLYSRPRLVTGSPEGYAGHVDGRLRDARLNHPKGLTVDDRGNIYVADTVNNAIRKISEGGVTTIAGGKTARNGGHVDGPSEDAKFSNDFDVVYVGSSCSLLVIDRGNKAIREIQLHFDDCAYQYGSGFPLGIAVLVAAGFFGYMLALLQRRLGSIVSSHNDQEMFEADHDQKPMKPSLIPTGDELQEKQDESFLVSMGNLASSSWVSVMEILRIKQPAATNFQPYQTKQSAPWPIQESFVVRDEDEPPPLEHKNQTPRKTYAFMSKDAEKMQQLRQSRALYSSWEAEFPNQQQKQQHHRRHYSSIPHTYYEQNSEQTSEIVFGAVQEQSSKRAAKPKESGEQINDNKNTQQNLHYRAHSVSYPYGYYPYT</sequence>
<evidence type="ECO:0000256" key="2">
    <source>
        <dbReference type="SAM" id="MobiDB-lite"/>
    </source>
</evidence>
<comment type="caution">
    <text evidence="5">The sequence shown here is derived from an EMBL/GenBank/DDBJ whole genome shotgun (WGS) entry which is preliminary data.</text>
</comment>
<keyword evidence="3" id="KW-0812">Transmembrane</keyword>
<name>A0A8X8B5L9_BRACI</name>
<evidence type="ECO:0000256" key="4">
    <source>
        <dbReference type="SAM" id="SignalP"/>
    </source>
</evidence>
<keyword evidence="3" id="KW-0472">Membrane</keyword>
<dbReference type="Proteomes" id="UP000886595">
    <property type="component" value="Unassembled WGS sequence"/>
</dbReference>
<evidence type="ECO:0000313" key="6">
    <source>
        <dbReference type="Proteomes" id="UP000886595"/>
    </source>
</evidence>
<evidence type="ECO:0000313" key="5">
    <source>
        <dbReference type="EMBL" id="KAG2322327.1"/>
    </source>
</evidence>
<reference evidence="5 6" key="1">
    <citation type="submission" date="2020-02" db="EMBL/GenBank/DDBJ databases">
        <authorList>
            <person name="Ma Q."/>
            <person name="Huang Y."/>
            <person name="Song X."/>
            <person name="Pei D."/>
        </authorList>
    </citation>
    <scope>NUCLEOTIDE SEQUENCE [LARGE SCALE GENOMIC DNA]</scope>
    <source>
        <strain evidence="5">Sxm20200214</strain>
        <tissue evidence="5">Leaf</tissue>
    </source>
</reference>
<keyword evidence="4" id="KW-0732">Signal</keyword>